<accession>A0ACD3QPD3</accession>
<proteinExistence type="predicted"/>
<reference evidence="1" key="1">
    <citation type="submission" date="2018-11" db="EMBL/GenBank/DDBJ databases">
        <title>The sequence and de novo assembly of Larimichthys crocea genome using PacBio and Hi-C technologies.</title>
        <authorList>
            <person name="Xu P."/>
            <person name="Chen B."/>
            <person name="Zhou Z."/>
            <person name="Ke Q."/>
            <person name="Wu Y."/>
            <person name="Bai H."/>
            <person name="Pu F."/>
        </authorList>
    </citation>
    <scope>NUCLEOTIDE SEQUENCE</scope>
    <source>
        <tissue evidence="1">Muscle</tissue>
    </source>
</reference>
<gene>
    <name evidence="1" type="ORF">E3U43_014618</name>
</gene>
<dbReference type="EMBL" id="CM011689">
    <property type="protein sequence ID" value="TMS09071.1"/>
    <property type="molecule type" value="Genomic_DNA"/>
</dbReference>
<protein>
    <submittedName>
        <fullName evidence="1">Uncharacterized protein</fullName>
    </submittedName>
</protein>
<keyword evidence="2" id="KW-1185">Reference proteome</keyword>
<sequence>MLKKPKACVITAYLQVKFTGTFRFAPKDFPHTALHCTLTLVYSVRGSYEERLQAVDHAGRPVKQRVLQHLVCLLQICALMTPHGFQFHTSLICGFQAVFSYIPVLNMDEPSTTWSMTTADYTDYSASLTDTTGDYDGWTAEGTGMCDRSWVRQFRGKYEPPLFWIIFILGAVVWTAYIAIVQVTKAQNLKKKRLFYSKLACLGVWFVSVLLALPEFIFAQVKTDQKQQTSCTLVYWNNEYNRTKILVLSLQICMGFFLPLLVMFFCYSVIIRTLLQARNFEKHKALRVIFAVVFVFVLSQLPYN</sequence>
<comment type="caution">
    <text evidence="1">The sequence shown here is derived from an EMBL/GenBank/DDBJ whole genome shotgun (WGS) entry which is preliminary data.</text>
</comment>
<evidence type="ECO:0000313" key="1">
    <source>
        <dbReference type="EMBL" id="TMS09071.1"/>
    </source>
</evidence>
<name>A0ACD3QPD3_LARCR</name>
<dbReference type="Proteomes" id="UP000793456">
    <property type="component" value="Chromosome XVI"/>
</dbReference>
<evidence type="ECO:0000313" key="2">
    <source>
        <dbReference type="Proteomes" id="UP000793456"/>
    </source>
</evidence>
<organism evidence="1 2">
    <name type="scientific">Larimichthys crocea</name>
    <name type="common">Large yellow croaker</name>
    <name type="synonym">Pseudosciaena crocea</name>
    <dbReference type="NCBI Taxonomy" id="215358"/>
    <lineage>
        <taxon>Eukaryota</taxon>
        <taxon>Metazoa</taxon>
        <taxon>Chordata</taxon>
        <taxon>Craniata</taxon>
        <taxon>Vertebrata</taxon>
        <taxon>Euteleostomi</taxon>
        <taxon>Actinopterygii</taxon>
        <taxon>Neopterygii</taxon>
        <taxon>Teleostei</taxon>
        <taxon>Neoteleostei</taxon>
        <taxon>Acanthomorphata</taxon>
        <taxon>Eupercaria</taxon>
        <taxon>Sciaenidae</taxon>
        <taxon>Larimichthys</taxon>
    </lineage>
</organism>